<evidence type="ECO:0000313" key="9">
    <source>
        <dbReference type="Proteomes" id="UP001524478"/>
    </source>
</evidence>
<evidence type="ECO:0000256" key="7">
    <source>
        <dbReference type="HAMAP-Rule" id="MF_01416"/>
    </source>
</evidence>
<dbReference type="PANTHER" id="PTHR11910">
    <property type="entry name" value="ATP SYNTHASE DELTA CHAIN"/>
    <property type="match status" value="1"/>
</dbReference>
<keyword evidence="7" id="KW-0139">CF(1)</keyword>
<name>A0ABT1S9Z6_9FIRM</name>
<dbReference type="NCBIfam" id="TIGR01145">
    <property type="entry name" value="ATP_synt_delta"/>
    <property type="match status" value="1"/>
</dbReference>
<comment type="subcellular location">
    <subcellularLocation>
        <location evidence="7">Cell membrane</location>
        <topology evidence="7">Peripheral membrane protein</topology>
    </subcellularLocation>
    <subcellularLocation>
        <location evidence="1">Membrane</location>
    </subcellularLocation>
</comment>
<evidence type="ECO:0000256" key="6">
    <source>
        <dbReference type="ARBA" id="ARBA00023310"/>
    </source>
</evidence>
<dbReference type="PRINTS" id="PR00125">
    <property type="entry name" value="ATPASEDELTA"/>
</dbReference>
<keyword evidence="6 7" id="KW-0066">ATP synthesis</keyword>
<sequence>MAELISNRYALALFEAGLDLEKTDEFNKELDFLKVIFEEEKKLLQILHHPKISRVEKRDLIDKLFKDRISQEMVNFLYILIDKRREGYILEIIDQYKELFNQHENIVKVVAITAVPMEEKSKNKLQTVLSNKLEKKIELTNEVDGTILGGVLLKLQNKLIDGTVKGQLESIGKAISGATN</sequence>
<organism evidence="8 9">
    <name type="scientific">Tissierella carlieri</name>
    <dbReference type="NCBI Taxonomy" id="689904"/>
    <lineage>
        <taxon>Bacteria</taxon>
        <taxon>Bacillati</taxon>
        <taxon>Bacillota</taxon>
        <taxon>Tissierellia</taxon>
        <taxon>Tissierellales</taxon>
        <taxon>Tissierellaceae</taxon>
        <taxon>Tissierella</taxon>
    </lineage>
</organism>
<dbReference type="RefSeq" id="WP_256311218.1">
    <property type="nucleotide sequence ID" value="NZ_JANGAC010000005.1"/>
</dbReference>
<evidence type="ECO:0000256" key="4">
    <source>
        <dbReference type="ARBA" id="ARBA00023065"/>
    </source>
</evidence>
<proteinExistence type="inferred from homology"/>
<evidence type="ECO:0000256" key="2">
    <source>
        <dbReference type="ARBA" id="ARBA00022448"/>
    </source>
</evidence>
<gene>
    <name evidence="7" type="primary">atpH</name>
    <name evidence="8" type="ORF">NE686_08810</name>
</gene>
<comment type="function">
    <text evidence="7">F(1)F(0) ATP synthase produces ATP from ADP in the presence of a proton or sodium gradient. F-type ATPases consist of two structural domains, F(1) containing the extramembraneous catalytic core and F(0) containing the membrane proton channel, linked together by a central stalk and a peripheral stalk. During catalysis, ATP synthesis in the catalytic domain of F(1) is coupled via a rotary mechanism of the central stalk subunits to proton translocation.</text>
</comment>
<dbReference type="InterPro" id="IPR000711">
    <property type="entry name" value="ATPase_OSCP/dsu"/>
</dbReference>
<dbReference type="NCBIfam" id="NF004403">
    <property type="entry name" value="PRK05758.2-4"/>
    <property type="match status" value="1"/>
</dbReference>
<evidence type="ECO:0000256" key="5">
    <source>
        <dbReference type="ARBA" id="ARBA00023136"/>
    </source>
</evidence>
<dbReference type="Proteomes" id="UP001524478">
    <property type="component" value="Unassembled WGS sequence"/>
</dbReference>
<protein>
    <recommendedName>
        <fullName evidence="7">ATP synthase subunit delta</fullName>
    </recommendedName>
    <alternativeName>
        <fullName evidence="7">ATP synthase F(1) sector subunit delta</fullName>
    </alternativeName>
    <alternativeName>
        <fullName evidence="7">F-type ATPase subunit delta</fullName>
        <shortName evidence="7">F-ATPase subunit delta</shortName>
    </alternativeName>
</protein>
<dbReference type="SUPFAM" id="SSF47928">
    <property type="entry name" value="N-terminal domain of the delta subunit of the F1F0-ATP synthase"/>
    <property type="match status" value="1"/>
</dbReference>
<evidence type="ECO:0000256" key="1">
    <source>
        <dbReference type="ARBA" id="ARBA00004370"/>
    </source>
</evidence>
<dbReference type="InterPro" id="IPR026015">
    <property type="entry name" value="ATP_synth_OSCP/delta_N_sf"/>
</dbReference>
<keyword evidence="5 7" id="KW-0472">Membrane</keyword>
<reference evidence="8 9" key="1">
    <citation type="submission" date="2022-06" db="EMBL/GenBank/DDBJ databases">
        <title>Isolation of gut microbiota from human fecal samples.</title>
        <authorList>
            <person name="Pamer E.G."/>
            <person name="Barat B."/>
            <person name="Waligurski E."/>
            <person name="Medina S."/>
            <person name="Paddock L."/>
            <person name="Mostad J."/>
        </authorList>
    </citation>
    <scope>NUCLEOTIDE SEQUENCE [LARGE SCALE GENOMIC DNA]</scope>
    <source>
        <strain evidence="8 9">DFI.7.95</strain>
    </source>
</reference>
<keyword evidence="3 7" id="KW-0375">Hydrogen ion transport</keyword>
<evidence type="ECO:0000313" key="8">
    <source>
        <dbReference type="EMBL" id="MCQ4923182.1"/>
    </source>
</evidence>
<keyword evidence="2 7" id="KW-0813">Transport</keyword>
<dbReference type="Pfam" id="PF00213">
    <property type="entry name" value="OSCP"/>
    <property type="match status" value="1"/>
</dbReference>
<keyword evidence="4 7" id="KW-0406">Ion transport</keyword>
<comment type="caution">
    <text evidence="8">The sequence shown here is derived from an EMBL/GenBank/DDBJ whole genome shotgun (WGS) entry which is preliminary data.</text>
</comment>
<keyword evidence="9" id="KW-1185">Reference proteome</keyword>
<dbReference type="HAMAP" id="MF_01416">
    <property type="entry name" value="ATP_synth_delta_bact"/>
    <property type="match status" value="1"/>
</dbReference>
<comment type="function">
    <text evidence="7">This protein is part of the stalk that links CF(0) to CF(1). It either transmits conformational changes from CF(0) to CF(1) or is implicated in proton conduction.</text>
</comment>
<evidence type="ECO:0000256" key="3">
    <source>
        <dbReference type="ARBA" id="ARBA00022781"/>
    </source>
</evidence>
<dbReference type="EMBL" id="JANGAC010000005">
    <property type="protein sequence ID" value="MCQ4923182.1"/>
    <property type="molecule type" value="Genomic_DNA"/>
</dbReference>
<keyword evidence="7" id="KW-1003">Cell membrane</keyword>
<comment type="similarity">
    <text evidence="7">Belongs to the ATPase delta chain family.</text>
</comment>
<accession>A0ABT1S9Z6</accession>
<dbReference type="Gene3D" id="1.10.520.20">
    <property type="entry name" value="N-terminal domain of the delta subunit of the F1F0-ATP synthase"/>
    <property type="match status" value="1"/>
</dbReference>